<dbReference type="Proteomes" id="UP000283063">
    <property type="component" value="Chromosome"/>
</dbReference>
<keyword evidence="2" id="KW-1185">Reference proteome</keyword>
<gene>
    <name evidence="1" type="ORF">EBB79_03970</name>
</gene>
<dbReference type="RefSeq" id="WP_127747677.1">
    <property type="nucleotide sequence ID" value="NZ_CP033219.1"/>
</dbReference>
<reference evidence="1 2" key="1">
    <citation type="submission" date="2018-10" db="EMBL/GenBank/DDBJ databases">
        <title>Parasedimentitalea marina sp. nov., a psychrophilic bacterium isolated from deep seawater of the New Britain Trench.</title>
        <authorList>
            <person name="Cao J."/>
        </authorList>
    </citation>
    <scope>NUCLEOTIDE SEQUENCE [LARGE SCALE GENOMIC DNA]</scope>
    <source>
        <strain evidence="1 2">W43</strain>
    </source>
</reference>
<protein>
    <submittedName>
        <fullName evidence="1">Uncharacterized protein</fullName>
    </submittedName>
</protein>
<proteinExistence type="predicted"/>
<dbReference type="OrthoDB" id="9966867at2"/>
<organism evidence="1 2">
    <name type="scientific">Parasedimentitalea marina</name>
    <dbReference type="NCBI Taxonomy" id="2483033"/>
    <lineage>
        <taxon>Bacteria</taxon>
        <taxon>Pseudomonadati</taxon>
        <taxon>Pseudomonadota</taxon>
        <taxon>Alphaproteobacteria</taxon>
        <taxon>Rhodobacterales</taxon>
        <taxon>Paracoccaceae</taxon>
        <taxon>Parasedimentitalea</taxon>
    </lineage>
</organism>
<dbReference type="AlphaFoldDB" id="A0A3T0MZE0"/>
<name>A0A3T0MZE0_9RHOB</name>
<dbReference type="EMBL" id="CP033219">
    <property type="protein sequence ID" value="AZV77130.1"/>
    <property type="molecule type" value="Genomic_DNA"/>
</dbReference>
<sequence length="61" mass="6970">MTEDQKQRLSIRSVTDETVQKLRVLRHVTRLSNGSLIDDAIEDLWAAYEADGHSLDAYLPQ</sequence>
<evidence type="ECO:0000313" key="2">
    <source>
        <dbReference type="Proteomes" id="UP000283063"/>
    </source>
</evidence>
<dbReference type="KEGG" id="sedi:EBB79_03970"/>
<evidence type="ECO:0000313" key="1">
    <source>
        <dbReference type="EMBL" id="AZV77130.1"/>
    </source>
</evidence>
<accession>A0A3T0MZE0</accession>